<evidence type="ECO:0000313" key="1">
    <source>
        <dbReference type="EMBL" id="RUO26064.1"/>
    </source>
</evidence>
<dbReference type="SUPFAM" id="SSF54913">
    <property type="entry name" value="GlnB-like"/>
    <property type="match status" value="1"/>
</dbReference>
<dbReference type="EMBL" id="PIPL01000001">
    <property type="protein sequence ID" value="RUO26064.1"/>
    <property type="molecule type" value="Genomic_DNA"/>
</dbReference>
<dbReference type="GO" id="GO:0006808">
    <property type="term" value="P:regulation of nitrogen utilization"/>
    <property type="evidence" value="ECO:0007669"/>
    <property type="project" value="InterPro"/>
</dbReference>
<comment type="caution">
    <text evidence="1">The sequence shown here is derived from an EMBL/GenBank/DDBJ whole genome shotgun (WGS) entry which is preliminary data.</text>
</comment>
<dbReference type="SMART" id="SM00938">
    <property type="entry name" value="P-II"/>
    <property type="match status" value="1"/>
</dbReference>
<dbReference type="OrthoDB" id="9793517at2"/>
<dbReference type="AlphaFoldDB" id="A0A432W7K6"/>
<dbReference type="RefSeq" id="WP_126802880.1">
    <property type="nucleotide sequence ID" value="NZ_PIPL01000001.1"/>
</dbReference>
<keyword evidence="2" id="KW-1185">Reference proteome</keyword>
<dbReference type="Pfam" id="PF00543">
    <property type="entry name" value="P-II"/>
    <property type="match status" value="1"/>
</dbReference>
<dbReference type="InterPro" id="IPR015867">
    <property type="entry name" value="N-reg_PII/ATP_PRibTrfase_C"/>
</dbReference>
<dbReference type="Proteomes" id="UP000288293">
    <property type="component" value="Unassembled WGS sequence"/>
</dbReference>
<dbReference type="GO" id="GO:0030234">
    <property type="term" value="F:enzyme regulator activity"/>
    <property type="evidence" value="ECO:0007669"/>
    <property type="project" value="InterPro"/>
</dbReference>
<dbReference type="InterPro" id="IPR011322">
    <property type="entry name" value="N-reg_PII-like_a/b"/>
</dbReference>
<accession>A0A432W7K6</accession>
<protein>
    <submittedName>
        <fullName evidence="1">Transcriptional regulator</fullName>
    </submittedName>
</protein>
<evidence type="ECO:0000313" key="2">
    <source>
        <dbReference type="Proteomes" id="UP000288293"/>
    </source>
</evidence>
<gene>
    <name evidence="1" type="ORF">CWE09_04875</name>
</gene>
<dbReference type="Gene3D" id="3.30.70.120">
    <property type="match status" value="1"/>
</dbReference>
<reference evidence="1 2" key="1">
    <citation type="journal article" date="2011" name="Front. Microbiol.">
        <title>Genomic signatures of strain selection and enhancement in Bacillus atrophaeus var. globigii, a historical biowarfare simulant.</title>
        <authorList>
            <person name="Gibbons H.S."/>
            <person name="Broomall S.M."/>
            <person name="McNew L.A."/>
            <person name="Daligault H."/>
            <person name="Chapman C."/>
            <person name="Bruce D."/>
            <person name="Karavis M."/>
            <person name="Krepps M."/>
            <person name="McGregor P.A."/>
            <person name="Hong C."/>
            <person name="Park K.H."/>
            <person name="Akmal A."/>
            <person name="Feldman A."/>
            <person name="Lin J.S."/>
            <person name="Chang W.E."/>
            <person name="Higgs B.W."/>
            <person name="Demirev P."/>
            <person name="Lindquist J."/>
            <person name="Liem A."/>
            <person name="Fochler E."/>
            <person name="Read T.D."/>
            <person name="Tapia R."/>
            <person name="Johnson S."/>
            <person name="Bishop-Lilly K.A."/>
            <person name="Detter C."/>
            <person name="Han C."/>
            <person name="Sozhamannan S."/>
            <person name="Rosenzweig C.N."/>
            <person name="Skowronski E.W."/>
        </authorList>
    </citation>
    <scope>NUCLEOTIDE SEQUENCE [LARGE SCALE GENOMIC DNA]</scope>
    <source>
        <strain evidence="1 2">MLST1</strain>
    </source>
</reference>
<sequence length="117" mass="12641">MKFKLLMAFVDVDKTEKLIDTARKAGATGATIITSAKGVGLKEAIGIFGFQVHSQRDVVLVLVEERRADDVLAQVVKVGGLDERLDTGIALLLDVDKALGLSEHVKLLEAQIPFDPE</sequence>
<name>A0A432W7K6_9GAMM</name>
<organism evidence="1 2">
    <name type="scientific">Aliidiomarina minuta</name>
    <dbReference type="NCBI Taxonomy" id="880057"/>
    <lineage>
        <taxon>Bacteria</taxon>
        <taxon>Pseudomonadati</taxon>
        <taxon>Pseudomonadota</taxon>
        <taxon>Gammaproteobacteria</taxon>
        <taxon>Alteromonadales</taxon>
        <taxon>Idiomarinaceae</taxon>
        <taxon>Aliidiomarina</taxon>
    </lineage>
</organism>
<proteinExistence type="predicted"/>
<dbReference type="PROSITE" id="PS51343">
    <property type="entry name" value="PII_GLNB_DOM"/>
    <property type="match status" value="1"/>
</dbReference>
<dbReference type="InterPro" id="IPR002187">
    <property type="entry name" value="N-reg_PII"/>
</dbReference>